<dbReference type="SUPFAM" id="SSF52402">
    <property type="entry name" value="Adenine nucleotide alpha hydrolases-like"/>
    <property type="match status" value="1"/>
</dbReference>
<evidence type="ECO:0000256" key="1">
    <source>
        <dbReference type="ARBA" id="ARBA00022598"/>
    </source>
</evidence>
<dbReference type="AlphaFoldDB" id="A0A011NXD7"/>
<dbReference type="InterPro" id="IPR014729">
    <property type="entry name" value="Rossmann-like_a/b/a_fold"/>
</dbReference>
<feature type="domain" description="NAD/GMP synthase" evidence="2">
    <location>
        <begin position="55"/>
        <end position="168"/>
    </location>
</feature>
<dbReference type="Gene3D" id="3.40.50.620">
    <property type="entry name" value="HUPs"/>
    <property type="match status" value="1"/>
</dbReference>
<organism evidence="3 4">
    <name type="scientific">Accumulibacter regalis</name>
    <dbReference type="NCBI Taxonomy" id="522306"/>
    <lineage>
        <taxon>Bacteria</taxon>
        <taxon>Pseudomonadati</taxon>
        <taxon>Pseudomonadota</taxon>
        <taxon>Betaproteobacteria</taxon>
        <taxon>Candidatus Accumulibacter</taxon>
    </lineage>
</organism>
<name>A0A011NXD7_ACCRE</name>
<dbReference type="InterPro" id="IPR020022">
    <property type="entry name" value="N-acetyl_sugar_amidoTrfase"/>
</dbReference>
<dbReference type="EMBL" id="JEMY01000034">
    <property type="protein sequence ID" value="EXI87373.1"/>
    <property type="molecule type" value="Genomic_DNA"/>
</dbReference>
<gene>
    <name evidence="3" type="ORF">AW11_02501</name>
</gene>
<dbReference type="eggNOG" id="COG0037">
    <property type="taxonomic scope" value="Bacteria"/>
</dbReference>
<dbReference type="GO" id="GO:0006163">
    <property type="term" value="P:purine nucleotide metabolic process"/>
    <property type="evidence" value="ECO:0007669"/>
    <property type="project" value="UniProtKB-ARBA"/>
</dbReference>
<keyword evidence="1" id="KW-0436">Ligase</keyword>
<dbReference type="STRING" id="1454004.AW11_02501"/>
<accession>A0A011NXD7</accession>
<evidence type="ECO:0000259" key="2">
    <source>
        <dbReference type="Pfam" id="PF02540"/>
    </source>
</evidence>
<proteinExistence type="predicted"/>
<dbReference type="NCBIfam" id="TIGR03573">
    <property type="entry name" value="WbuX"/>
    <property type="match status" value="1"/>
</dbReference>
<dbReference type="GO" id="GO:0016874">
    <property type="term" value="F:ligase activity"/>
    <property type="evidence" value="ECO:0007669"/>
    <property type="project" value="UniProtKB-KW"/>
</dbReference>
<dbReference type="GO" id="GO:0016740">
    <property type="term" value="F:transferase activity"/>
    <property type="evidence" value="ECO:0007669"/>
    <property type="project" value="UniProtKB-KW"/>
</dbReference>
<evidence type="ECO:0000313" key="4">
    <source>
        <dbReference type="Proteomes" id="UP000022141"/>
    </source>
</evidence>
<reference evidence="3" key="1">
    <citation type="submission" date="2014-02" db="EMBL/GenBank/DDBJ databases">
        <title>Expanding our view of genomic diversity in Candidatus Accumulibacter clades.</title>
        <authorList>
            <person name="Skennerton C.T."/>
            <person name="Barr J.J."/>
            <person name="Slater F.R."/>
            <person name="Bond P.L."/>
            <person name="Tyson G.W."/>
        </authorList>
    </citation>
    <scope>NUCLEOTIDE SEQUENCE [LARGE SCALE GENOMIC DNA]</scope>
</reference>
<evidence type="ECO:0000313" key="3">
    <source>
        <dbReference type="EMBL" id="EXI87373.1"/>
    </source>
</evidence>
<dbReference type="InterPro" id="IPR022310">
    <property type="entry name" value="NAD/GMP_synthase"/>
</dbReference>
<protein>
    <submittedName>
        <fullName evidence="3">N-acetyl sugar amidotransferase</fullName>
    </submittedName>
</protein>
<dbReference type="Pfam" id="PF02540">
    <property type="entry name" value="NAD_synthase"/>
    <property type="match status" value="1"/>
</dbReference>
<comment type="caution">
    <text evidence="3">The sequence shown here is derived from an EMBL/GenBank/DDBJ whole genome shotgun (WGS) entry which is preliminary data.</text>
</comment>
<keyword evidence="4" id="KW-1185">Reference proteome</keyword>
<dbReference type="Proteomes" id="UP000022141">
    <property type="component" value="Unassembled WGS sequence"/>
</dbReference>
<sequence length="361" mass="41564">MDTTASDIDFDDQGACSYCTDFLARLKRTGLAATVDQRNAFLERVRHDGKGRDYDCIVGLSGGVDSSYALLLAVRHGLRPLAVHLDNGWNSELAVHNISNLVSSLKVDLFTHVIDWNENKDLQLSFFKANVIDIEMLMDNAMMALNYRLARQYNVKWILAGTNRSTEGMHMPSNWNWLKYDARNIKAIHRRFGSVPIRTHPLISVAGFIWNRYVLGILWTSFLDYFDYRKDEALAILDKEVGYRPYPYKHYESVFTRFYQGHILPRKFGVDKRKLHFSTLVVTGQMTRDHALELMSQSTYPDPDQESSDYSFVLKKLRFSNDDFKSYMAAPSVPHNAYASEKLLWDTLYGVHKKIMAISNS</sequence>